<accession>A0A7J0BTP9</accession>
<proteinExistence type="predicted"/>
<dbReference type="EMBL" id="BLVP01000006">
    <property type="protein sequence ID" value="GFM36532.1"/>
    <property type="molecule type" value="Genomic_DNA"/>
</dbReference>
<reference evidence="2 3" key="1">
    <citation type="submission" date="2020-05" db="EMBL/GenBank/DDBJ databases">
        <title>Draft genome sequence of Desulfovibrio psychrotolerans JS1T.</title>
        <authorList>
            <person name="Ueno A."/>
            <person name="Tamazawa S."/>
            <person name="Tamamura S."/>
            <person name="Murakami T."/>
            <person name="Kiyama T."/>
            <person name="Inomata H."/>
            <person name="Amano Y."/>
            <person name="Miyakawa K."/>
            <person name="Tamaki H."/>
            <person name="Naganuma T."/>
            <person name="Kaneko K."/>
        </authorList>
    </citation>
    <scope>NUCLEOTIDE SEQUENCE [LARGE SCALE GENOMIC DNA]</scope>
    <source>
        <strain evidence="2 3">JS1</strain>
    </source>
</reference>
<dbReference type="AlphaFoldDB" id="A0A7J0BTP9"/>
<organism evidence="2 3">
    <name type="scientific">Desulfovibrio psychrotolerans</name>
    <dbReference type="NCBI Taxonomy" id="415242"/>
    <lineage>
        <taxon>Bacteria</taxon>
        <taxon>Pseudomonadati</taxon>
        <taxon>Thermodesulfobacteriota</taxon>
        <taxon>Desulfovibrionia</taxon>
        <taxon>Desulfovibrionales</taxon>
        <taxon>Desulfovibrionaceae</taxon>
        <taxon>Desulfovibrio</taxon>
    </lineage>
</organism>
<gene>
    <name evidence="2" type="ORF">DSM19430T_12160</name>
</gene>
<evidence type="ECO:0000256" key="1">
    <source>
        <dbReference type="SAM" id="MobiDB-lite"/>
    </source>
</evidence>
<dbReference type="Proteomes" id="UP000503820">
    <property type="component" value="Unassembled WGS sequence"/>
</dbReference>
<name>A0A7J0BTP9_9BACT</name>
<comment type="caution">
    <text evidence="2">The sequence shown here is derived from an EMBL/GenBank/DDBJ whole genome shotgun (WGS) entry which is preliminary data.</text>
</comment>
<evidence type="ECO:0000313" key="2">
    <source>
        <dbReference type="EMBL" id="GFM36532.1"/>
    </source>
</evidence>
<feature type="compositionally biased region" description="Basic and acidic residues" evidence="1">
    <location>
        <begin position="8"/>
        <end position="61"/>
    </location>
</feature>
<evidence type="ECO:0000313" key="3">
    <source>
        <dbReference type="Proteomes" id="UP000503820"/>
    </source>
</evidence>
<sequence length="108" mass="12208">MKRRIRRLRDNAKMEGGREGGREGKPAQERIKPNEPDTPDGAKSDRMRPDEAREGQRRSGETNKIGYNQMGSDRDRMRPGAAGQGWVRKTDQDSGVTTMPVCRLRAII</sequence>
<keyword evidence="3" id="KW-1185">Reference proteome</keyword>
<feature type="region of interest" description="Disordered" evidence="1">
    <location>
        <begin position="1"/>
        <end position="96"/>
    </location>
</feature>
<protein>
    <submittedName>
        <fullName evidence="2">Uncharacterized protein</fullName>
    </submittedName>
</protein>